<reference evidence="4 5" key="1">
    <citation type="journal article" date="2017" name="Mol. Biol. Evol.">
        <title>The 4-celled Tetrabaena socialis nuclear genome reveals the essential components for genetic control of cell number at the origin of multicellularity in the volvocine lineage.</title>
        <authorList>
            <person name="Featherston J."/>
            <person name="Arakaki Y."/>
            <person name="Hanschen E.R."/>
            <person name="Ferris P.J."/>
            <person name="Michod R.E."/>
            <person name="Olson B.J.S.C."/>
            <person name="Nozaki H."/>
            <person name="Durand P.M."/>
        </authorList>
    </citation>
    <scope>NUCLEOTIDE SEQUENCE [LARGE SCALE GENOMIC DNA]</scope>
    <source>
        <strain evidence="4 5">NIES-571</strain>
    </source>
</reference>
<sequence length="415" mass="42908">MEPKLASSAGACALPRLLRPLLLISDLDDTLVGGEGEGDDASQCDAHSRELAAALARWRNSAAASRAEGASSGAPDCRLAINTGRTLPLFLRAVAERGAEVIPEADVLVAGVGTRIYVRRQEAGPMGSASGWEEHLEWSAAMSRDWDIEAVRSAVEDAMQHLGPDSMAWRNQEENDGLKLTVVAAVQALPDLVGFLDARLRAAEVRYRIVVGPTLGWAYLDFLPGCAGKNAAAHYVRRLLGSDAAAVVVSGDAPNDLDMLAGASQAIVVANCHESVRHFAVMAVQWQDEQQPRTPPAGAPLSCEGAACCGAAVAVELGPAAEQVVAVLTAAAIEACDGDSCGAGASVFRGVYRWGVGVDIGGLAGTTGVPSGEGRVDSGGGAEPPTPLRRVHLASRPSAAGVLEGLSAFGFVQRH</sequence>
<feature type="region of interest" description="Disordered" evidence="2">
    <location>
        <begin position="367"/>
        <end position="386"/>
    </location>
</feature>
<organism evidence="4 5">
    <name type="scientific">Tetrabaena socialis</name>
    <dbReference type="NCBI Taxonomy" id="47790"/>
    <lineage>
        <taxon>Eukaryota</taxon>
        <taxon>Viridiplantae</taxon>
        <taxon>Chlorophyta</taxon>
        <taxon>core chlorophytes</taxon>
        <taxon>Chlorophyceae</taxon>
        <taxon>CS clade</taxon>
        <taxon>Chlamydomonadales</taxon>
        <taxon>Tetrabaenaceae</taxon>
        <taxon>Tetrabaena</taxon>
    </lineage>
</organism>
<evidence type="ECO:0000256" key="2">
    <source>
        <dbReference type="SAM" id="MobiDB-lite"/>
    </source>
</evidence>
<dbReference type="InterPro" id="IPR036412">
    <property type="entry name" value="HAD-like_sf"/>
</dbReference>
<evidence type="ECO:0000259" key="3">
    <source>
        <dbReference type="Pfam" id="PF05116"/>
    </source>
</evidence>
<comment type="caution">
    <text evidence="4">The sequence shown here is derived from an EMBL/GenBank/DDBJ whole genome shotgun (WGS) entry which is preliminary data.</text>
</comment>
<dbReference type="EMBL" id="PGGS01000263">
    <property type="protein sequence ID" value="PNH06029.1"/>
    <property type="molecule type" value="Genomic_DNA"/>
</dbReference>
<name>A0A2J8A0I5_9CHLO</name>
<dbReference type="OrthoDB" id="548365at2759"/>
<keyword evidence="5" id="KW-1185">Reference proteome</keyword>
<dbReference type="PANTHER" id="PTHR46521:SF4">
    <property type="entry name" value="SUCROSE-PHOSPHATASE 2-RELATED"/>
    <property type="match status" value="1"/>
</dbReference>
<dbReference type="Proteomes" id="UP000236333">
    <property type="component" value="Unassembled WGS sequence"/>
</dbReference>
<dbReference type="Pfam" id="PF05116">
    <property type="entry name" value="S6PP"/>
    <property type="match status" value="1"/>
</dbReference>
<dbReference type="InterPro" id="IPR006380">
    <property type="entry name" value="SPP-like_dom"/>
</dbReference>
<evidence type="ECO:0000313" key="5">
    <source>
        <dbReference type="Proteomes" id="UP000236333"/>
    </source>
</evidence>
<accession>A0A2J8A0I5</accession>
<evidence type="ECO:0000256" key="1">
    <source>
        <dbReference type="ARBA" id="ARBA00022801"/>
    </source>
</evidence>
<dbReference type="SUPFAM" id="SSF56784">
    <property type="entry name" value="HAD-like"/>
    <property type="match status" value="1"/>
</dbReference>
<keyword evidence="1" id="KW-0378">Hydrolase</keyword>
<dbReference type="InterPro" id="IPR023214">
    <property type="entry name" value="HAD_sf"/>
</dbReference>
<protein>
    <recommendedName>
        <fullName evidence="3">Sucrose phosphatase-like domain-containing protein</fullName>
    </recommendedName>
</protein>
<dbReference type="PANTHER" id="PTHR46521">
    <property type="entry name" value="SUCROSE-PHOSPHATASE 2-RELATED"/>
    <property type="match status" value="1"/>
</dbReference>
<evidence type="ECO:0000313" key="4">
    <source>
        <dbReference type="EMBL" id="PNH06029.1"/>
    </source>
</evidence>
<dbReference type="InterPro" id="IPR051518">
    <property type="entry name" value="Sucrose_Phosphatase"/>
</dbReference>
<dbReference type="Gene3D" id="3.40.50.1000">
    <property type="entry name" value="HAD superfamily/HAD-like"/>
    <property type="match status" value="1"/>
</dbReference>
<dbReference type="AlphaFoldDB" id="A0A2J8A0I5"/>
<proteinExistence type="predicted"/>
<gene>
    <name evidence="4" type="ORF">TSOC_007637</name>
</gene>
<feature type="domain" description="Sucrose phosphatase-like" evidence="3">
    <location>
        <begin position="20"/>
        <end position="286"/>
    </location>
</feature>
<dbReference type="Gene3D" id="3.90.1070.10">
    <property type="match status" value="1"/>
</dbReference>
<dbReference type="GO" id="GO:0016787">
    <property type="term" value="F:hydrolase activity"/>
    <property type="evidence" value="ECO:0007669"/>
    <property type="project" value="UniProtKB-KW"/>
</dbReference>